<protein>
    <submittedName>
        <fullName evidence="3">Dysbindin-A</fullName>
    </submittedName>
</protein>
<name>A0A0L7RBH2_9HYME</name>
<comment type="similarity">
    <text evidence="1">Belongs to the dysbindin family.</text>
</comment>
<evidence type="ECO:0000313" key="4">
    <source>
        <dbReference type="Proteomes" id="UP000053825"/>
    </source>
</evidence>
<accession>A0A0L7RBH2</accession>
<reference evidence="3 4" key="1">
    <citation type="submission" date="2015-07" db="EMBL/GenBank/DDBJ databases">
        <title>The genome of Habropoda laboriosa.</title>
        <authorList>
            <person name="Pan H."/>
            <person name="Kapheim K."/>
        </authorList>
    </citation>
    <scope>NUCLEOTIDE SEQUENCE [LARGE SCALE GENOMIC DNA]</scope>
    <source>
        <strain evidence="3">0110345459</strain>
    </source>
</reference>
<dbReference type="PANTHER" id="PTHR16294:SF6">
    <property type="entry name" value="DYNAMIN N-TERMINAL DOMAIN-CONTAINING PROTEIN"/>
    <property type="match status" value="1"/>
</dbReference>
<dbReference type="GO" id="GO:0005737">
    <property type="term" value="C:cytoplasm"/>
    <property type="evidence" value="ECO:0007669"/>
    <property type="project" value="InterPro"/>
</dbReference>
<sequence>MFGTLRNKFQMVQEGISASIRGLTVAENPKPKKSSNTRNVNYNAGADILHRFQLQWNELHELAEENTEKAQEADKLIGTIYEKLEQEWKNVTCLNTTLAYIPKINNAIQDLMDQIGTLQEMFEEVESAIYRLEDLNEMLELQSRQLDHRFQLALYKEKKLAELNIIKAKLANEHIDRVSKYELKQQKIMKERQETFEEVFKEEIKEYKETGSISSMF</sequence>
<organism evidence="3 4">
    <name type="scientific">Habropoda laboriosa</name>
    <dbReference type="NCBI Taxonomy" id="597456"/>
    <lineage>
        <taxon>Eukaryota</taxon>
        <taxon>Metazoa</taxon>
        <taxon>Ecdysozoa</taxon>
        <taxon>Arthropoda</taxon>
        <taxon>Hexapoda</taxon>
        <taxon>Insecta</taxon>
        <taxon>Pterygota</taxon>
        <taxon>Neoptera</taxon>
        <taxon>Endopterygota</taxon>
        <taxon>Hymenoptera</taxon>
        <taxon>Apocrita</taxon>
        <taxon>Aculeata</taxon>
        <taxon>Apoidea</taxon>
        <taxon>Anthophila</taxon>
        <taxon>Apidae</taxon>
        <taxon>Habropoda</taxon>
    </lineage>
</organism>
<feature type="coiled-coil region" evidence="2">
    <location>
        <begin position="108"/>
        <end position="142"/>
    </location>
</feature>
<dbReference type="OrthoDB" id="2445127at2759"/>
<dbReference type="EMBL" id="KQ414617">
    <property type="protein sequence ID" value="KOC68165.1"/>
    <property type="molecule type" value="Genomic_DNA"/>
</dbReference>
<keyword evidence="4" id="KW-1185">Reference proteome</keyword>
<gene>
    <name evidence="3" type="ORF">WH47_03323</name>
</gene>
<dbReference type="STRING" id="597456.A0A0L7RBH2"/>
<evidence type="ECO:0000256" key="1">
    <source>
        <dbReference type="ARBA" id="ARBA00008686"/>
    </source>
</evidence>
<dbReference type="PANTHER" id="PTHR16294">
    <property type="entry name" value="DYSTROBREVIN BINDING PROTEIN 1 DYSBINDIN"/>
    <property type="match status" value="1"/>
</dbReference>
<keyword evidence="2" id="KW-0175">Coiled coil</keyword>
<dbReference type="InterPro" id="IPR007531">
    <property type="entry name" value="Dysbindin"/>
</dbReference>
<evidence type="ECO:0000313" key="3">
    <source>
        <dbReference type="EMBL" id="KOC68165.1"/>
    </source>
</evidence>
<dbReference type="Proteomes" id="UP000053825">
    <property type="component" value="Unassembled WGS sequence"/>
</dbReference>
<evidence type="ECO:0000256" key="2">
    <source>
        <dbReference type="SAM" id="Coils"/>
    </source>
</evidence>
<dbReference type="SUPFAM" id="SSF58104">
    <property type="entry name" value="Methyl-accepting chemotaxis protein (MCP) signaling domain"/>
    <property type="match status" value="1"/>
</dbReference>
<proteinExistence type="inferred from homology"/>
<dbReference type="AlphaFoldDB" id="A0A0L7RBH2"/>